<reference evidence="3" key="1">
    <citation type="journal article" date="2021" name="Nat. Commun.">
        <title>Genetic determinants of endophytism in the Arabidopsis root mycobiome.</title>
        <authorList>
            <person name="Mesny F."/>
            <person name="Miyauchi S."/>
            <person name="Thiergart T."/>
            <person name="Pickel B."/>
            <person name="Atanasova L."/>
            <person name="Karlsson M."/>
            <person name="Huettel B."/>
            <person name="Barry K.W."/>
            <person name="Haridas S."/>
            <person name="Chen C."/>
            <person name="Bauer D."/>
            <person name="Andreopoulos W."/>
            <person name="Pangilinan J."/>
            <person name="LaButti K."/>
            <person name="Riley R."/>
            <person name="Lipzen A."/>
            <person name="Clum A."/>
            <person name="Drula E."/>
            <person name="Henrissat B."/>
            <person name="Kohler A."/>
            <person name="Grigoriev I.V."/>
            <person name="Martin F.M."/>
            <person name="Hacquard S."/>
        </authorList>
    </citation>
    <scope>NUCLEOTIDE SEQUENCE</scope>
    <source>
        <strain evidence="3">MPI-CAGE-CH-0235</strain>
    </source>
</reference>
<evidence type="ECO:0000313" key="4">
    <source>
        <dbReference type="Proteomes" id="UP000813444"/>
    </source>
</evidence>
<dbReference type="OrthoDB" id="5428055at2759"/>
<accession>A0A8K0SLT5</accession>
<dbReference type="AlphaFoldDB" id="A0A8K0SLT5"/>
<proteinExistence type="predicted"/>
<keyword evidence="2" id="KW-0812">Transmembrane</keyword>
<dbReference type="Proteomes" id="UP000813444">
    <property type="component" value="Unassembled WGS sequence"/>
</dbReference>
<feature type="transmembrane region" description="Helical" evidence="2">
    <location>
        <begin position="368"/>
        <end position="387"/>
    </location>
</feature>
<keyword evidence="4" id="KW-1185">Reference proteome</keyword>
<dbReference type="EMBL" id="JAGPNK010000011">
    <property type="protein sequence ID" value="KAH7311672.1"/>
    <property type="molecule type" value="Genomic_DNA"/>
</dbReference>
<keyword evidence="2" id="KW-1133">Transmembrane helix</keyword>
<sequence>MAASSKYVPTTSSTQLHEQYHYQRRLPPQLLQVSADSRHRHVLTSGDELHAQLQAQQPGSGARVLVIPSLDEETVAILTMAAGVDPAFIEAHTSRVVYRPRGPRRTSRWWSWRYPVLGKKQPGATRAERQKMEPPMFNLGGGCDSSVCLHRASLWLSGPVPILILEPPAQRLPSLPPSVYSQDSATAPVHKHRAFTETEARSLADALLDRMEDGMAAEDAVGQVVHESWLSFVDGLSPRTKWEGRKDQGLLWMVLRALEYNIDVARERARRGEVLGSVDAGDWTDLMDRIQRRVHLYSLCVSSTTATAMAQPRTGAGPDASPPPIQKGANERSLDRIAYLGGLLLPVTVVSGVLSIEGVYGPEGSDFWVFWTASVVVSAVALLVIYLDQVRSLHVWIEVAASELLLSDSDSEEVEDEGEEEGPILRGRRRRGEAGARTGCRGVVMGGRGRAGSSDGAVR</sequence>
<organism evidence="3 4">
    <name type="scientific">Stachybotrys elegans</name>
    <dbReference type="NCBI Taxonomy" id="80388"/>
    <lineage>
        <taxon>Eukaryota</taxon>
        <taxon>Fungi</taxon>
        <taxon>Dikarya</taxon>
        <taxon>Ascomycota</taxon>
        <taxon>Pezizomycotina</taxon>
        <taxon>Sordariomycetes</taxon>
        <taxon>Hypocreomycetidae</taxon>
        <taxon>Hypocreales</taxon>
        <taxon>Stachybotryaceae</taxon>
        <taxon>Stachybotrys</taxon>
    </lineage>
</organism>
<comment type="caution">
    <text evidence="3">The sequence shown here is derived from an EMBL/GenBank/DDBJ whole genome shotgun (WGS) entry which is preliminary data.</text>
</comment>
<feature type="region of interest" description="Disordered" evidence="1">
    <location>
        <begin position="408"/>
        <end position="459"/>
    </location>
</feature>
<keyword evidence="2" id="KW-0472">Membrane</keyword>
<evidence type="ECO:0000256" key="2">
    <source>
        <dbReference type="SAM" id="Phobius"/>
    </source>
</evidence>
<evidence type="ECO:0000313" key="3">
    <source>
        <dbReference type="EMBL" id="KAH7311672.1"/>
    </source>
</evidence>
<gene>
    <name evidence="3" type="ORF">B0I35DRAFT_481620</name>
</gene>
<protein>
    <submittedName>
        <fullName evidence="3">Uncharacterized protein</fullName>
    </submittedName>
</protein>
<feature type="compositionally biased region" description="Acidic residues" evidence="1">
    <location>
        <begin position="409"/>
        <end position="422"/>
    </location>
</feature>
<evidence type="ECO:0000256" key="1">
    <source>
        <dbReference type="SAM" id="MobiDB-lite"/>
    </source>
</evidence>
<name>A0A8K0SLT5_9HYPO</name>
<feature type="transmembrane region" description="Helical" evidence="2">
    <location>
        <begin position="337"/>
        <end position="356"/>
    </location>
</feature>